<dbReference type="PANTHER" id="PTHR42764">
    <property type="entry name" value="PHOSPHONATES UTILIZATION ATP-BINDING PROTEIN PHNK-RELATED"/>
    <property type="match status" value="1"/>
</dbReference>
<dbReference type="Pfam" id="PF00005">
    <property type="entry name" value="ABC_tran"/>
    <property type="match status" value="1"/>
</dbReference>
<dbReference type="InterPro" id="IPR012700">
    <property type="entry name" value="PhnK"/>
</dbReference>
<dbReference type="PROSITE" id="PS50893">
    <property type="entry name" value="ABC_TRANSPORTER_2"/>
    <property type="match status" value="1"/>
</dbReference>
<dbReference type="InterPro" id="IPR027417">
    <property type="entry name" value="P-loop_NTPase"/>
</dbReference>
<evidence type="ECO:0000256" key="2">
    <source>
        <dbReference type="ARBA" id="ARBA00022840"/>
    </source>
</evidence>
<gene>
    <name evidence="4" type="ORF">PM006_10955</name>
</gene>
<dbReference type="InterPro" id="IPR017871">
    <property type="entry name" value="ABC_transporter-like_CS"/>
</dbReference>
<dbReference type="InterPro" id="IPR003593">
    <property type="entry name" value="AAA+_ATPase"/>
</dbReference>
<evidence type="ECO:0000313" key="4">
    <source>
        <dbReference type="EMBL" id="MDB2000719.1"/>
    </source>
</evidence>
<dbReference type="GO" id="GO:0005524">
    <property type="term" value="F:ATP binding"/>
    <property type="evidence" value="ECO:0007669"/>
    <property type="project" value="UniProtKB-KW"/>
</dbReference>
<evidence type="ECO:0000259" key="3">
    <source>
        <dbReference type="PROSITE" id="PS50893"/>
    </source>
</evidence>
<sequence>MENKTALRLDNLVVKHGPGCCFCENDSAVLERNRCPHCKTIWAVRDVSLKVYRGEILGVVGESGSGKSTLMKALYMDQEPTSGNYYLDCYKDGAEEIYSASVQQKKYIRNYLLGMVYQNPHLGLRMFFSTGANVAEKLIAAGGRNVDGMMGKTKELLNHMEVPVNRVKEPPRNFSGGMQQRVQIAKAVANHPPILFLDEVTTGLDLSVQAKVLDLVKRIQREFGITMIVVSHDLAVIRMLADRTIVMLDGRIVERGLTDQIMEDPQHVYTQTLVNSLL</sequence>
<dbReference type="Gene3D" id="3.40.50.300">
    <property type="entry name" value="P-loop containing nucleotide triphosphate hydrolases"/>
    <property type="match status" value="1"/>
</dbReference>
<dbReference type="PANTHER" id="PTHR42764:SF1">
    <property type="entry name" value="PHOSPHONATES UTILIZATION ATP-BINDING PROTEIN PHNK-RELATED"/>
    <property type="match status" value="1"/>
</dbReference>
<dbReference type="EMBL" id="JAQLGM010000024">
    <property type="protein sequence ID" value="MDB2000719.1"/>
    <property type="molecule type" value="Genomic_DNA"/>
</dbReference>
<comment type="caution">
    <text evidence="4">The sequence shown here is derived from an EMBL/GenBank/DDBJ whole genome shotgun (WGS) entry which is preliminary data.</text>
</comment>
<keyword evidence="1" id="KW-0547">Nucleotide-binding</keyword>
<proteinExistence type="predicted"/>
<dbReference type="SUPFAM" id="SSF52540">
    <property type="entry name" value="P-loop containing nucleoside triphosphate hydrolases"/>
    <property type="match status" value="1"/>
</dbReference>
<dbReference type="GO" id="GO:0019700">
    <property type="term" value="P:organic phosphonate catabolic process"/>
    <property type="evidence" value="ECO:0007669"/>
    <property type="project" value="TreeGrafter"/>
</dbReference>
<protein>
    <submittedName>
        <fullName evidence="4">ATP-binding cassette domain-containing protein</fullName>
    </submittedName>
</protein>
<dbReference type="GO" id="GO:0016887">
    <property type="term" value="F:ATP hydrolysis activity"/>
    <property type="evidence" value="ECO:0007669"/>
    <property type="project" value="InterPro"/>
</dbReference>
<dbReference type="InterPro" id="IPR003439">
    <property type="entry name" value="ABC_transporter-like_ATP-bd"/>
</dbReference>
<dbReference type="CDD" id="cd03257">
    <property type="entry name" value="ABC_NikE_OppD_transporters"/>
    <property type="match status" value="1"/>
</dbReference>
<reference evidence="4" key="1">
    <citation type="submission" date="2023-01" db="EMBL/GenBank/DDBJ databases">
        <title>Human gut microbiome strain richness.</title>
        <authorList>
            <person name="Chen-Liaw A."/>
        </authorList>
    </citation>
    <scope>NUCLEOTIDE SEQUENCE</scope>
    <source>
        <strain evidence="4">B1_m1001713B170214d0_201011</strain>
    </source>
</reference>
<dbReference type="RefSeq" id="WP_208037566.1">
    <property type="nucleotide sequence ID" value="NZ_JABFCJ010000045.1"/>
</dbReference>
<dbReference type="Proteomes" id="UP001300871">
    <property type="component" value="Unassembled WGS sequence"/>
</dbReference>
<evidence type="ECO:0000313" key="5">
    <source>
        <dbReference type="Proteomes" id="UP001300871"/>
    </source>
</evidence>
<organism evidence="4 5">
    <name type="scientific">Clostridium symbiosum</name>
    <name type="common">Bacteroides symbiosus</name>
    <dbReference type="NCBI Taxonomy" id="1512"/>
    <lineage>
        <taxon>Bacteria</taxon>
        <taxon>Bacillati</taxon>
        <taxon>Bacillota</taxon>
        <taxon>Clostridia</taxon>
        <taxon>Lachnospirales</taxon>
        <taxon>Lachnospiraceae</taxon>
        <taxon>Otoolea</taxon>
    </lineage>
</organism>
<name>A0AAW6AUI5_CLOSY</name>
<dbReference type="AlphaFoldDB" id="A0AAW6AUI5"/>
<keyword evidence="2 4" id="KW-0067">ATP-binding</keyword>
<evidence type="ECO:0000256" key="1">
    <source>
        <dbReference type="ARBA" id="ARBA00022741"/>
    </source>
</evidence>
<accession>A0AAW6AUI5</accession>
<dbReference type="SMART" id="SM00382">
    <property type="entry name" value="AAA"/>
    <property type="match status" value="1"/>
</dbReference>
<dbReference type="PIRSF" id="PIRSF037116">
    <property type="entry name" value="CP_lyase_PhnK"/>
    <property type="match status" value="1"/>
</dbReference>
<feature type="domain" description="ABC transporter" evidence="3">
    <location>
        <begin position="7"/>
        <end position="274"/>
    </location>
</feature>
<dbReference type="PROSITE" id="PS00211">
    <property type="entry name" value="ABC_TRANSPORTER_1"/>
    <property type="match status" value="1"/>
</dbReference>